<feature type="transmembrane region" description="Helical" evidence="12">
    <location>
        <begin position="7"/>
        <end position="25"/>
    </location>
</feature>
<keyword evidence="10" id="KW-0902">Two-component regulatory system</keyword>
<dbReference type="AlphaFoldDB" id="A0A7W0HKM9"/>
<evidence type="ECO:0000256" key="1">
    <source>
        <dbReference type="ARBA" id="ARBA00000085"/>
    </source>
</evidence>
<keyword evidence="11 12" id="KW-0472">Membrane</keyword>
<keyword evidence="5" id="KW-0597">Phosphoprotein</keyword>
<evidence type="ECO:0000256" key="9">
    <source>
        <dbReference type="ARBA" id="ARBA00022840"/>
    </source>
</evidence>
<name>A0A7W0HKM9_9BACT</name>
<comment type="caution">
    <text evidence="14">The sequence shown here is derived from an EMBL/GenBank/DDBJ whole genome shotgun (WGS) entry which is preliminary data.</text>
</comment>
<dbReference type="GO" id="GO:0000155">
    <property type="term" value="F:phosphorelay sensor kinase activity"/>
    <property type="evidence" value="ECO:0007669"/>
    <property type="project" value="TreeGrafter"/>
</dbReference>
<evidence type="ECO:0000256" key="3">
    <source>
        <dbReference type="ARBA" id="ARBA00012438"/>
    </source>
</evidence>
<dbReference type="EC" id="2.7.13.3" evidence="3"/>
<feature type="domain" description="HAMP" evidence="13">
    <location>
        <begin position="235"/>
        <end position="288"/>
    </location>
</feature>
<protein>
    <recommendedName>
        <fullName evidence="3">histidine kinase</fullName>
        <ecNumber evidence="3">2.7.13.3</ecNumber>
    </recommendedName>
</protein>
<comment type="subcellular location">
    <subcellularLocation>
        <location evidence="2">Cell membrane</location>
        <topology evidence="2">Multi-pass membrane protein</topology>
    </subcellularLocation>
</comment>
<evidence type="ECO:0000256" key="8">
    <source>
        <dbReference type="ARBA" id="ARBA00022777"/>
    </source>
</evidence>
<keyword evidence="4" id="KW-1003">Cell membrane</keyword>
<dbReference type="GO" id="GO:0005886">
    <property type="term" value="C:plasma membrane"/>
    <property type="evidence" value="ECO:0007669"/>
    <property type="project" value="UniProtKB-SubCell"/>
</dbReference>
<dbReference type="GO" id="GO:0005524">
    <property type="term" value="F:ATP binding"/>
    <property type="evidence" value="ECO:0007669"/>
    <property type="project" value="UniProtKB-KW"/>
</dbReference>
<organism evidence="14 15">
    <name type="scientific">Desulfosalsimonas propionicica</name>
    <dbReference type="NCBI Taxonomy" id="332175"/>
    <lineage>
        <taxon>Bacteria</taxon>
        <taxon>Pseudomonadati</taxon>
        <taxon>Thermodesulfobacteriota</taxon>
        <taxon>Desulfobacteria</taxon>
        <taxon>Desulfobacterales</taxon>
        <taxon>Desulfosalsimonadaceae</taxon>
        <taxon>Desulfosalsimonas</taxon>
    </lineage>
</organism>
<keyword evidence="12" id="KW-0812">Transmembrane</keyword>
<dbReference type="Gene3D" id="6.10.340.10">
    <property type="match status" value="1"/>
</dbReference>
<evidence type="ECO:0000256" key="10">
    <source>
        <dbReference type="ARBA" id="ARBA00023012"/>
    </source>
</evidence>
<feature type="transmembrane region" description="Helical" evidence="12">
    <location>
        <begin position="214"/>
        <end position="234"/>
    </location>
</feature>
<evidence type="ECO:0000256" key="7">
    <source>
        <dbReference type="ARBA" id="ARBA00022741"/>
    </source>
</evidence>
<keyword evidence="6" id="KW-0808">Transferase</keyword>
<dbReference type="PANTHER" id="PTHR45528:SF1">
    <property type="entry name" value="SENSOR HISTIDINE KINASE CPXA"/>
    <property type="match status" value="1"/>
</dbReference>
<evidence type="ECO:0000256" key="6">
    <source>
        <dbReference type="ARBA" id="ARBA00022679"/>
    </source>
</evidence>
<evidence type="ECO:0000256" key="4">
    <source>
        <dbReference type="ARBA" id="ARBA00022475"/>
    </source>
</evidence>
<evidence type="ECO:0000256" key="12">
    <source>
        <dbReference type="SAM" id="Phobius"/>
    </source>
</evidence>
<dbReference type="Pfam" id="PF00672">
    <property type="entry name" value="HAMP"/>
    <property type="match status" value="1"/>
</dbReference>
<accession>A0A7W0HKM9</accession>
<proteinExistence type="predicted"/>
<dbReference type="PANTHER" id="PTHR45528">
    <property type="entry name" value="SENSOR HISTIDINE KINASE CPXA"/>
    <property type="match status" value="1"/>
</dbReference>
<evidence type="ECO:0000256" key="2">
    <source>
        <dbReference type="ARBA" id="ARBA00004651"/>
    </source>
</evidence>
<reference evidence="14 15" key="1">
    <citation type="submission" date="2020-07" db="EMBL/GenBank/DDBJ databases">
        <title>Genomic Encyclopedia of Type Strains, Phase IV (KMG-IV): sequencing the most valuable type-strain genomes for metagenomic binning, comparative biology and taxonomic classification.</title>
        <authorList>
            <person name="Goeker M."/>
        </authorList>
    </citation>
    <scope>NUCLEOTIDE SEQUENCE [LARGE SCALE GENOMIC DNA]</scope>
    <source>
        <strain evidence="14 15">DSM 17721</strain>
    </source>
</reference>
<gene>
    <name evidence="14" type="ORF">HNR65_001714</name>
</gene>
<dbReference type="CDD" id="cd06225">
    <property type="entry name" value="HAMP"/>
    <property type="match status" value="1"/>
</dbReference>
<evidence type="ECO:0000313" key="15">
    <source>
        <dbReference type="Proteomes" id="UP000525298"/>
    </source>
</evidence>
<keyword evidence="15" id="KW-1185">Reference proteome</keyword>
<keyword evidence="7" id="KW-0547">Nucleotide-binding</keyword>
<evidence type="ECO:0000256" key="5">
    <source>
        <dbReference type="ARBA" id="ARBA00022553"/>
    </source>
</evidence>
<dbReference type="Proteomes" id="UP000525298">
    <property type="component" value="Unassembled WGS sequence"/>
</dbReference>
<sequence>MSVKISLFISVIIIIVFSAGTFFLVSQQTSRLEDELLYRAKIQSVLGAETVATIIEEAIDNGVFSVNEAFDTDYQIFGNFDPPKYHTSYDSYLDRAILSIQDKFLKDDNLIYAVAADRNGYVPTHNTRYQQSITGDPEKDRVRNRTKGIFNDPVGIKAAENKEEGFQQIYHRDTGEVAWDVASPITVKGKHWGGFRVGVELSSISAAQTQLVKAMGLIMILILVVSLLFTFLYVTKAMAPLRKMTVVARNIAKGNELESEIPVTRKDEIGELQDALNRLRLSILIALKRKKGK</sequence>
<evidence type="ECO:0000259" key="13">
    <source>
        <dbReference type="PROSITE" id="PS50885"/>
    </source>
</evidence>
<dbReference type="PROSITE" id="PS50885">
    <property type="entry name" value="HAMP"/>
    <property type="match status" value="1"/>
</dbReference>
<dbReference type="EMBL" id="JACDUS010000004">
    <property type="protein sequence ID" value="MBA2881387.1"/>
    <property type="molecule type" value="Genomic_DNA"/>
</dbReference>
<dbReference type="SUPFAM" id="SSF158472">
    <property type="entry name" value="HAMP domain-like"/>
    <property type="match status" value="1"/>
</dbReference>
<evidence type="ECO:0000313" key="14">
    <source>
        <dbReference type="EMBL" id="MBA2881387.1"/>
    </source>
</evidence>
<dbReference type="InterPro" id="IPR003660">
    <property type="entry name" value="HAMP_dom"/>
</dbReference>
<keyword evidence="9" id="KW-0067">ATP-binding</keyword>
<keyword evidence="12" id="KW-1133">Transmembrane helix</keyword>
<comment type="catalytic activity">
    <reaction evidence="1">
        <text>ATP + protein L-histidine = ADP + protein N-phospho-L-histidine.</text>
        <dbReference type="EC" id="2.7.13.3"/>
    </reaction>
</comment>
<evidence type="ECO:0000256" key="11">
    <source>
        <dbReference type="ARBA" id="ARBA00023136"/>
    </source>
</evidence>
<dbReference type="SMART" id="SM00304">
    <property type="entry name" value="HAMP"/>
    <property type="match status" value="1"/>
</dbReference>
<dbReference type="InterPro" id="IPR050398">
    <property type="entry name" value="HssS/ArlS-like"/>
</dbReference>
<keyword evidence="8" id="KW-0418">Kinase</keyword>